<keyword evidence="1" id="KW-1133">Transmembrane helix</keyword>
<feature type="transmembrane region" description="Helical" evidence="1">
    <location>
        <begin position="75"/>
        <end position="96"/>
    </location>
</feature>
<feature type="transmembrane region" description="Helical" evidence="1">
    <location>
        <begin position="17"/>
        <end position="35"/>
    </location>
</feature>
<comment type="caution">
    <text evidence="2">The sequence shown here is derived from an EMBL/GenBank/DDBJ whole genome shotgun (WGS) entry which is preliminary data.</text>
</comment>
<dbReference type="Proteomes" id="UP001165685">
    <property type="component" value="Unassembled WGS sequence"/>
</dbReference>
<proteinExistence type="predicted"/>
<dbReference type="PANTHER" id="PTHR37305:SF1">
    <property type="entry name" value="MEMBRANE PROTEIN"/>
    <property type="match status" value="1"/>
</dbReference>
<evidence type="ECO:0000313" key="2">
    <source>
        <dbReference type="EMBL" id="MDA2807738.1"/>
    </source>
</evidence>
<feature type="transmembrane region" description="Helical" evidence="1">
    <location>
        <begin position="155"/>
        <end position="179"/>
    </location>
</feature>
<dbReference type="Pfam" id="PF12679">
    <property type="entry name" value="ABC2_membrane_2"/>
    <property type="match status" value="1"/>
</dbReference>
<keyword evidence="1" id="KW-0812">Transmembrane</keyword>
<reference evidence="2" key="1">
    <citation type="submission" date="2023-01" db="EMBL/GenBank/DDBJ databases">
        <title>Draft genome sequence of Nocardiopsis sp. LSu2-4 isolated from halophytes.</title>
        <authorList>
            <person name="Duangmal K."/>
            <person name="Chantavorakit T."/>
        </authorList>
    </citation>
    <scope>NUCLEOTIDE SEQUENCE</scope>
    <source>
        <strain evidence="2">LSu2-4</strain>
    </source>
</reference>
<keyword evidence="1" id="KW-0472">Membrane</keyword>
<sequence length="263" mass="27188">MAADVFRRFLGDHRRGLIGWSAAVAAVTAMYSSFWPTMADTTDLMQEYVDAMPGLAEAMGWSDMTTPEGYIDGTVLLLVPILMMVAAVGIGARAVAGDEEEGALELVMAHPVGRTSLLLQRFAATAVYTGVLGAVMFLVLLGLSPVLDLDIGAGHLAAACLATALNALCYGTAAFAIGAAAGRRSLAIAGGAALAVIGYLGNTFALTVEDLEWLRFGSAFYYALDPDPLVNGVDPGYTAVLAAAPAVLVALAAVVFGRRDVLV</sequence>
<evidence type="ECO:0000256" key="1">
    <source>
        <dbReference type="SAM" id="Phobius"/>
    </source>
</evidence>
<accession>A0ABT4TSS0</accession>
<evidence type="ECO:0000313" key="3">
    <source>
        <dbReference type="Proteomes" id="UP001165685"/>
    </source>
</evidence>
<feature type="transmembrane region" description="Helical" evidence="1">
    <location>
        <begin position="236"/>
        <end position="257"/>
    </location>
</feature>
<feature type="transmembrane region" description="Helical" evidence="1">
    <location>
        <begin position="186"/>
        <end position="208"/>
    </location>
</feature>
<gene>
    <name evidence="2" type="ORF">O4U47_24725</name>
</gene>
<dbReference type="RefSeq" id="WP_270680362.1">
    <property type="nucleotide sequence ID" value="NZ_JAQFWP010000062.1"/>
</dbReference>
<feature type="transmembrane region" description="Helical" evidence="1">
    <location>
        <begin position="117"/>
        <end position="143"/>
    </location>
</feature>
<dbReference type="EMBL" id="JAQFWP010000062">
    <property type="protein sequence ID" value="MDA2807738.1"/>
    <property type="molecule type" value="Genomic_DNA"/>
</dbReference>
<organism evidence="2 3">
    <name type="scientific">Nocardiopsis suaedae</name>
    <dbReference type="NCBI Taxonomy" id="3018444"/>
    <lineage>
        <taxon>Bacteria</taxon>
        <taxon>Bacillati</taxon>
        <taxon>Actinomycetota</taxon>
        <taxon>Actinomycetes</taxon>
        <taxon>Streptosporangiales</taxon>
        <taxon>Nocardiopsidaceae</taxon>
        <taxon>Nocardiopsis</taxon>
    </lineage>
</organism>
<keyword evidence="3" id="KW-1185">Reference proteome</keyword>
<dbReference type="PANTHER" id="PTHR37305">
    <property type="entry name" value="INTEGRAL MEMBRANE PROTEIN-RELATED"/>
    <property type="match status" value="1"/>
</dbReference>
<name>A0ABT4TSS0_9ACTN</name>
<protein>
    <submittedName>
        <fullName evidence="2">ABC transporter permease subunit</fullName>
    </submittedName>
</protein>